<evidence type="ECO:0000256" key="6">
    <source>
        <dbReference type="SAM" id="MobiDB-lite"/>
    </source>
</evidence>
<evidence type="ECO:0000256" key="5">
    <source>
        <dbReference type="ARBA" id="ARBA00023136"/>
    </source>
</evidence>
<evidence type="ECO:0000313" key="8">
    <source>
        <dbReference type="EMBL" id="CCC52516.1"/>
    </source>
</evidence>
<proteinExistence type="predicted"/>
<name>G0U9N6_TRYVY</name>
<keyword evidence="4 7" id="KW-1133">Transmembrane helix</keyword>
<keyword evidence="3 7" id="KW-0812">Transmembrane</keyword>
<dbReference type="EMBL" id="HE573027">
    <property type="protein sequence ID" value="CCC52516.1"/>
    <property type="molecule type" value="Genomic_DNA"/>
</dbReference>
<evidence type="ECO:0008006" key="9">
    <source>
        <dbReference type="Google" id="ProtNLM"/>
    </source>
</evidence>
<dbReference type="SUPFAM" id="SSF58038">
    <property type="entry name" value="SNARE fusion complex"/>
    <property type="match status" value="1"/>
</dbReference>
<sequence>MRSSLYSGQRAVPQGAAEPGDSRVQLEEGMEQENEELLNALGSAVQQVKGRAAVLLEEAQQQNQLLGLLHASFSETTLGLSRTVQRVGVVIERNGLRHTLLIAVGVFCAVVFIYNVLVW</sequence>
<accession>G0U9N6</accession>
<evidence type="ECO:0000256" key="1">
    <source>
        <dbReference type="ARBA" id="ARBA00004167"/>
    </source>
</evidence>
<dbReference type="VEuPathDB" id="TriTrypDB:TvY486_1100010"/>
<dbReference type="OMA" id="MKAMAGH"/>
<dbReference type="PANTHER" id="PTHR12791">
    <property type="entry name" value="GOLGI SNARE BET1-RELATED"/>
    <property type="match status" value="1"/>
</dbReference>
<evidence type="ECO:0000256" key="2">
    <source>
        <dbReference type="ARBA" id="ARBA00022448"/>
    </source>
</evidence>
<gene>
    <name evidence="8" type="ORF">TVY486_1100010</name>
</gene>
<keyword evidence="2" id="KW-0813">Transport</keyword>
<keyword evidence="5 7" id="KW-0472">Membrane</keyword>
<evidence type="ECO:0000256" key="3">
    <source>
        <dbReference type="ARBA" id="ARBA00022692"/>
    </source>
</evidence>
<dbReference type="GO" id="GO:0016020">
    <property type="term" value="C:membrane"/>
    <property type="evidence" value="ECO:0007669"/>
    <property type="project" value="UniProtKB-SubCell"/>
</dbReference>
<organism evidence="8">
    <name type="scientific">Trypanosoma vivax (strain Y486)</name>
    <dbReference type="NCBI Taxonomy" id="1055687"/>
    <lineage>
        <taxon>Eukaryota</taxon>
        <taxon>Discoba</taxon>
        <taxon>Euglenozoa</taxon>
        <taxon>Kinetoplastea</taxon>
        <taxon>Metakinetoplastina</taxon>
        <taxon>Trypanosomatida</taxon>
        <taxon>Trypanosomatidae</taxon>
        <taxon>Trypanosoma</taxon>
        <taxon>Duttonella</taxon>
    </lineage>
</organism>
<evidence type="ECO:0000256" key="7">
    <source>
        <dbReference type="SAM" id="Phobius"/>
    </source>
</evidence>
<feature type="region of interest" description="Disordered" evidence="6">
    <location>
        <begin position="1"/>
        <end position="29"/>
    </location>
</feature>
<comment type="subcellular location">
    <subcellularLocation>
        <location evidence="1">Membrane</location>
        <topology evidence="1">Single-pass membrane protein</topology>
    </subcellularLocation>
</comment>
<dbReference type="AlphaFoldDB" id="G0U9N6"/>
<feature type="transmembrane region" description="Helical" evidence="7">
    <location>
        <begin position="100"/>
        <end position="117"/>
    </location>
</feature>
<protein>
    <recommendedName>
        <fullName evidence="9">t-SNARE coiled-coil homology domain-containing protein</fullName>
    </recommendedName>
</protein>
<reference evidence="8" key="1">
    <citation type="journal article" date="2012" name="Proc. Natl. Acad. Sci. U.S.A.">
        <title>Antigenic diversity is generated by distinct evolutionary mechanisms in African trypanosome species.</title>
        <authorList>
            <person name="Jackson A.P."/>
            <person name="Berry A."/>
            <person name="Aslett M."/>
            <person name="Allison H.C."/>
            <person name="Burton P."/>
            <person name="Vavrova-Anderson J."/>
            <person name="Brown R."/>
            <person name="Browne H."/>
            <person name="Corton N."/>
            <person name="Hauser H."/>
            <person name="Gamble J."/>
            <person name="Gilderthorp R."/>
            <person name="Marcello L."/>
            <person name="McQuillan J."/>
            <person name="Otto T.D."/>
            <person name="Quail M.A."/>
            <person name="Sanders M.J."/>
            <person name="van Tonder A."/>
            <person name="Ginger M.L."/>
            <person name="Field M.C."/>
            <person name="Barry J.D."/>
            <person name="Hertz-Fowler C."/>
            <person name="Berriman M."/>
        </authorList>
    </citation>
    <scope>NUCLEOTIDE SEQUENCE</scope>
    <source>
        <strain evidence="8">Y486</strain>
    </source>
</reference>
<evidence type="ECO:0000256" key="4">
    <source>
        <dbReference type="ARBA" id="ARBA00022989"/>
    </source>
</evidence>